<keyword evidence="5 7" id="KW-1133">Transmembrane helix</keyword>
<evidence type="ECO:0000313" key="10">
    <source>
        <dbReference type="Proteomes" id="UP000635565"/>
    </source>
</evidence>
<feature type="transmembrane region" description="Helical" evidence="7">
    <location>
        <begin position="43"/>
        <end position="64"/>
    </location>
</feature>
<evidence type="ECO:0000313" key="9">
    <source>
        <dbReference type="EMBL" id="GHO84761.1"/>
    </source>
</evidence>
<evidence type="ECO:0000256" key="1">
    <source>
        <dbReference type="ARBA" id="ARBA00004651"/>
    </source>
</evidence>
<name>A0ABQ3VH25_9CHLR</name>
<dbReference type="SUPFAM" id="SSF161098">
    <property type="entry name" value="MetI-like"/>
    <property type="match status" value="1"/>
</dbReference>
<comment type="similarity">
    <text evidence="7">Belongs to the binding-protein-dependent transport system permease family.</text>
</comment>
<feature type="transmembrane region" description="Helical" evidence="7">
    <location>
        <begin position="273"/>
        <end position="291"/>
    </location>
</feature>
<evidence type="ECO:0000256" key="6">
    <source>
        <dbReference type="ARBA" id="ARBA00023136"/>
    </source>
</evidence>
<dbReference type="EMBL" id="BNJJ01000007">
    <property type="protein sequence ID" value="GHO84761.1"/>
    <property type="molecule type" value="Genomic_DNA"/>
</dbReference>
<comment type="caution">
    <text evidence="9">The sequence shown here is derived from an EMBL/GenBank/DDBJ whole genome shotgun (WGS) entry which is preliminary data.</text>
</comment>
<sequence>MKKFDEAAQAPALVATPNEMAQSPLSTQHRPSRGPSKFRPSVIISYVLVLLTVVLYLFPILYLVNISLKTPIGFIQDPIGITKTFHWQNFVDAWQKGDFGTGLYNSLLYTIVSSIISTVLSLFLAFPIARAYIKYSNFWYVLFVISLFLPSALIPQFQLIVNMGLYDTQIGYILLQSGAVGLGPFLIIGYLRSIPKELDEAAAVDGCGYYRYLWSVITPLVMPVLVTTFLLHAIAVWNDIIGPTIYLADEQLHPITLGLFAFYGQYGNEWAELSAATLIVAFPLILLYFSLQRYFIEGALGGAFKS</sequence>
<keyword evidence="2 7" id="KW-0813">Transport</keyword>
<dbReference type="RefSeq" id="WP_201362393.1">
    <property type="nucleotide sequence ID" value="NZ_BNJJ01000007.1"/>
</dbReference>
<dbReference type="InterPro" id="IPR000515">
    <property type="entry name" value="MetI-like"/>
</dbReference>
<dbReference type="PROSITE" id="PS50928">
    <property type="entry name" value="ABC_TM1"/>
    <property type="match status" value="1"/>
</dbReference>
<comment type="subcellular location">
    <subcellularLocation>
        <location evidence="1 7">Cell membrane</location>
        <topology evidence="1 7">Multi-pass membrane protein</topology>
    </subcellularLocation>
</comment>
<keyword evidence="6 7" id="KW-0472">Membrane</keyword>
<dbReference type="CDD" id="cd06261">
    <property type="entry name" value="TM_PBP2"/>
    <property type="match status" value="1"/>
</dbReference>
<dbReference type="Gene3D" id="1.10.3720.10">
    <property type="entry name" value="MetI-like"/>
    <property type="match status" value="1"/>
</dbReference>
<dbReference type="Pfam" id="PF00528">
    <property type="entry name" value="BPD_transp_1"/>
    <property type="match status" value="1"/>
</dbReference>
<reference evidence="9 10" key="1">
    <citation type="journal article" date="2021" name="Int. J. Syst. Evol. Microbiol.">
        <title>Reticulibacter mediterranei gen. nov., sp. nov., within the new family Reticulibacteraceae fam. nov., and Ktedonospora formicarum gen. nov., sp. nov., Ktedonobacter robiniae sp. nov., Dictyobacter formicarum sp. nov. and Dictyobacter arantiisoli sp. nov., belonging to the class Ktedonobacteria.</title>
        <authorList>
            <person name="Yabe S."/>
            <person name="Zheng Y."/>
            <person name="Wang C.M."/>
            <person name="Sakai Y."/>
            <person name="Abe K."/>
            <person name="Yokota A."/>
            <person name="Donadio S."/>
            <person name="Cavaletti L."/>
            <person name="Monciardini P."/>
        </authorList>
    </citation>
    <scope>NUCLEOTIDE SEQUENCE [LARGE SCALE GENOMIC DNA]</scope>
    <source>
        <strain evidence="9 10">SOSP1-9</strain>
    </source>
</reference>
<feature type="transmembrane region" description="Helical" evidence="7">
    <location>
        <begin position="170"/>
        <end position="191"/>
    </location>
</feature>
<protein>
    <submittedName>
        <fullName evidence="9">Sugar ABC transporter permease</fullName>
    </submittedName>
</protein>
<accession>A0ABQ3VH25</accession>
<keyword evidence="4 7" id="KW-0812">Transmembrane</keyword>
<evidence type="ECO:0000259" key="8">
    <source>
        <dbReference type="PROSITE" id="PS50928"/>
    </source>
</evidence>
<feature type="transmembrane region" description="Helical" evidence="7">
    <location>
        <begin position="212"/>
        <end position="237"/>
    </location>
</feature>
<proteinExistence type="inferred from homology"/>
<keyword evidence="3" id="KW-1003">Cell membrane</keyword>
<dbReference type="PANTHER" id="PTHR43744:SF12">
    <property type="entry name" value="ABC TRANSPORTER PERMEASE PROTEIN MG189-RELATED"/>
    <property type="match status" value="1"/>
</dbReference>
<evidence type="ECO:0000256" key="2">
    <source>
        <dbReference type="ARBA" id="ARBA00022448"/>
    </source>
</evidence>
<evidence type="ECO:0000256" key="7">
    <source>
        <dbReference type="RuleBase" id="RU363032"/>
    </source>
</evidence>
<evidence type="ECO:0000256" key="5">
    <source>
        <dbReference type="ARBA" id="ARBA00022989"/>
    </source>
</evidence>
<keyword evidence="10" id="KW-1185">Reference proteome</keyword>
<feature type="transmembrane region" description="Helical" evidence="7">
    <location>
        <begin position="107"/>
        <end position="126"/>
    </location>
</feature>
<organism evidence="9 10">
    <name type="scientific">Dictyobacter formicarum</name>
    <dbReference type="NCBI Taxonomy" id="2778368"/>
    <lineage>
        <taxon>Bacteria</taxon>
        <taxon>Bacillati</taxon>
        <taxon>Chloroflexota</taxon>
        <taxon>Ktedonobacteria</taxon>
        <taxon>Ktedonobacterales</taxon>
        <taxon>Dictyobacteraceae</taxon>
        <taxon>Dictyobacter</taxon>
    </lineage>
</organism>
<gene>
    <name evidence="9" type="ORF">KSZ_27670</name>
</gene>
<feature type="transmembrane region" description="Helical" evidence="7">
    <location>
        <begin position="138"/>
        <end position="158"/>
    </location>
</feature>
<evidence type="ECO:0000256" key="4">
    <source>
        <dbReference type="ARBA" id="ARBA00022692"/>
    </source>
</evidence>
<dbReference type="Proteomes" id="UP000635565">
    <property type="component" value="Unassembled WGS sequence"/>
</dbReference>
<feature type="domain" description="ABC transmembrane type-1" evidence="8">
    <location>
        <begin position="103"/>
        <end position="291"/>
    </location>
</feature>
<evidence type="ECO:0000256" key="3">
    <source>
        <dbReference type="ARBA" id="ARBA00022475"/>
    </source>
</evidence>
<dbReference type="InterPro" id="IPR035906">
    <property type="entry name" value="MetI-like_sf"/>
</dbReference>
<dbReference type="PANTHER" id="PTHR43744">
    <property type="entry name" value="ABC TRANSPORTER PERMEASE PROTEIN MG189-RELATED-RELATED"/>
    <property type="match status" value="1"/>
</dbReference>